<dbReference type="Proteomes" id="UP000186922">
    <property type="component" value="Unassembled WGS sequence"/>
</dbReference>
<sequence>MDSVNPLNILKLLQSDYEQHFQLSDSPSEFDRMLKTIIKDVQIDLAGSPISAIEEDLAYELPVGVLTFDELEKSMAETNLLHGHSEADFESIPNDRLTEPASGGTEPSSHELFVPRIPNHKKLFRKVTSTGQLREWGRHVEEGGSRIDKLKAIRLETGEKFFMAKQKPNVVKDLDIQQWAVTANRKICLSGFTGSPHWVGKFKKYYNICDRKITKFVIEKYLKEEPDRKKRAEECVAMVRERILAYGEDCLWNADQSGFEYEMRPGRTLDFVGAKHVLALTQS</sequence>
<reference evidence="2 3" key="1">
    <citation type="journal article" date="2016" name="Nat. Commun.">
        <title>Extremotolerant tardigrade genome and improved radiotolerance of human cultured cells by tardigrade-unique protein.</title>
        <authorList>
            <person name="Hashimoto T."/>
            <person name="Horikawa D.D."/>
            <person name="Saito Y."/>
            <person name="Kuwahara H."/>
            <person name="Kozuka-Hata H."/>
            <person name="Shin-I T."/>
            <person name="Minakuchi Y."/>
            <person name="Ohishi K."/>
            <person name="Motoyama A."/>
            <person name="Aizu T."/>
            <person name="Enomoto A."/>
            <person name="Kondo K."/>
            <person name="Tanaka S."/>
            <person name="Hara Y."/>
            <person name="Koshikawa S."/>
            <person name="Sagara H."/>
            <person name="Miura T."/>
            <person name="Yokobori S."/>
            <person name="Miyagawa K."/>
            <person name="Suzuki Y."/>
            <person name="Kubo T."/>
            <person name="Oyama M."/>
            <person name="Kohara Y."/>
            <person name="Fujiyama A."/>
            <person name="Arakawa K."/>
            <person name="Katayama T."/>
            <person name="Toyoda A."/>
            <person name="Kunieda T."/>
        </authorList>
    </citation>
    <scope>NUCLEOTIDE SEQUENCE [LARGE SCALE GENOMIC DNA]</scope>
    <source>
        <strain evidence="2 3">YOKOZUNA-1</strain>
    </source>
</reference>
<feature type="region of interest" description="Disordered" evidence="1">
    <location>
        <begin position="84"/>
        <end position="111"/>
    </location>
</feature>
<accession>A0A1D1V8L3</accession>
<comment type="caution">
    <text evidence="2">The sequence shown here is derived from an EMBL/GenBank/DDBJ whole genome shotgun (WGS) entry which is preliminary data.</text>
</comment>
<evidence type="ECO:0000313" key="2">
    <source>
        <dbReference type="EMBL" id="GAU97240.1"/>
    </source>
</evidence>
<organism evidence="2 3">
    <name type="scientific">Ramazzottius varieornatus</name>
    <name type="common">Water bear</name>
    <name type="synonym">Tardigrade</name>
    <dbReference type="NCBI Taxonomy" id="947166"/>
    <lineage>
        <taxon>Eukaryota</taxon>
        <taxon>Metazoa</taxon>
        <taxon>Ecdysozoa</taxon>
        <taxon>Tardigrada</taxon>
        <taxon>Eutardigrada</taxon>
        <taxon>Parachela</taxon>
        <taxon>Hypsibioidea</taxon>
        <taxon>Ramazzottiidae</taxon>
        <taxon>Ramazzottius</taxon>
    </lineage>
</organism>
<evidence type="ECO:0000256" key="1">
    <source>
        <dbReference type="SAM" id="MobiDB-lite"/>
    </source>
</evidence>
<gene>
    <name evidence="2" type="primary">RvY_08571-1</name>
    <name evidence="2" type="synonym">RvY_08571.1</name>
    <name evidence="2" type="ORF">RvY_08571</name>
</gene>
<evidence type="ECO:0000313" key="3">
    <source>
        <dbReference type="Proteomes" id="UP000186922"/>
    </source>
</evidence>
<proteinExistence type="predicted"/>
<dbReference type="AlphaFoldDB" id="A0A1D1V8L3"/>
<evidence type="ECO:0008006" key="4">
    <source>
        <dbReference type="Google" id="ProtNLM"/>
    </source>
</evidence>
<protein>
    <recommendedName>
        <fullName evidence="4">HTH CENPB-type domain-containing protein</fullName>
    </recommendedName>
</protein>
<keyword evidence="3" id="KW-1185">Reference proteome</keyword>
<dbReference type="EMBL" id="BDGG01000004">
    <property type="protein sequence ID" value="GAU97240.1"/>
    <property type="molecule type" value="Genomic_DNA"/>
</dbReference>
<name>A0A1D1V8L3_RAMVA</name>